<dbReference type="AlphaFoldDB" id="A0A845BJ92"/>
<dbReference type="Proteomes" id="UP000460715">
    <property type="component" value="Unassembled WGS sequence"/>
</dbReference>
<keyword evidence="2" id="KW-1185">Reference proteome</keyword>
<protein>
    <recommendedName>
        <fullName evidence="3">Phage tail protein</fullName>
    </recommendedName>
</protein>
<dbReference type="RefSeq" id="WP_160938776.1">
    <property type="nucleotide sequence ID" value="NZ_SNVJ01000020.1"/>
</dbReference>
<sequence>MAGPLTPRDLESRAGRLLLRELPEEHRYRDRIAAPPGEPGDLAAYLHGFGQFLDLLRGTIEQSYADAFAEPADNGREIQGWLLPYIAELVGAELLAPDPGRRRAELDNAILWFKTKGTLVNLDAIADVVSGAETVVVEGWRRVLATPRIALPPFSLPRGTRDGDDPLAPPGLPLGTPDLRFMNRAVADPAGASPLFRLAAPRLDAEGRRMAPAEAYWRPRAPRGAPCFPGAYDDTALRTPDLRDGSRPDVGPHPRRAIVHIRPPQGFFEPGQKRVPLPDEANPLAFRAGETATQLFRPADILAARGVPLQPAPGRVVAEIAGTLRVPAGLAIAFEDVLFTGRILVEQGGRLILRRCAADEIALEAAEGEPMLRAADCLLRTVQGPESFAELVHVTLLGEARLRRLWASDCLFAGMLTGLDAEAGTSCVRFSRLPDLAVLAGASGGWNPSNTTDDPNFLRLFFREGETCRLRTPGYGEPGAGVLDLTSSAAITQGAEDGAEMGAFHHLYLAAQVRALRLKLRDFLPVGQDLALRYDRHLMQPPSRLE</sequence>
<reference evidence="1 2" key="1">
    <citation type="submission" date="2019-03" db="EMBL/GenBank/DDBJ databases">
        <title>Roseomonas sp. a novel Roseomonas species isolated from Sea whip Gorgonian.</title>
        <authorList>
            <person name="Li F."/>
            <person name="Pan X."/>
            <person name="Huang S."/>
            <person name="Li Z."/>
            <person name="Meng B."/>
        </authorList>
    </citation>
    <scope>NUCLEOTIDE SEQUENCE [LARGE SCALE GENOMIC DNA]</scope>
    <source>
        <strain evidence="1 2">M0104</strain>
    </source>
</reference>
<gene>
    <name evidence="1" type="ORF">E0493_18625</name>
</gene>
<dbReference type="EMBL" id="SNVJ01000020">
    <property type="protein sequence ID" value="MXP65367.1"/>
    <property type="molecule type" value="Genomic_DNA"/>
</dbReference>
<comment type="caution">
    <text evidence="1">The sequence shown here is derived from an EMBL/GenBank/DDBJ whole genome shotgun (WGS) entry which is preliminary data.</text>
</comment>
<evidence type="ECO:0000313" key="1">
    <source>
        <dbReference type="EMBL" id="MXP65367.1"/>
    </source>
</evidence>
<dbReference type="OrthoDB" id="626916at2"/>
<evidence type="ECO:0000313" key="2">
    <source>
        <dbReference type="Proteomes" id="UP000460715"/>
    </source>
</evidence>
<proteinExistence type="predicted"/>
<organism evidence="1 2">
    <name type="scientific">Teichococcus coralli</name>
    <dbReference type="NCBI Taxonomy" id="2545983"/>
    <lineage>
        <taxon>Bacteria</taxon>
        <taxon>Pseudomonadati</taxon>
        <taxon>Pseudomonadota</taxon>
        <taxon>Alphaproteobacteria</taxon>
        <taxon>Acetobacterales</taxon>
        <taxon>Roseomonadaceae</taxon>
        <taxon>Roseomonas</taxon>
    </lineage>
</organism>
<accession>A0A845BJ92</accession>
<name>A0A845BJ92_9PROT</name>
<evidence type="ECO:0008006" key="3">
    <source>
        <dbReference type="Google" id="ProtNLM"/>
    </source>
</evidence>